<feature type="domain" description="CUB" evidence="7">
    <location>
        <begin position="94"/>
        <end position="206"/>
    </location>
</feature>
<dbReference type="Pfam" id="PF00431">
    <property type="entry name" value="CUB"/>
    <property type="match status" value="3"/>
</dbReference>
<dbReference type="InterPro" id="IPR018097">
    <property type="entry name" value="EGF_Ca-bd_CS"/>
</dbReference>
<evidence type="ECO:0000256" key="1">
    <source>
        <dbReference type="ARBA" id="ARBA00022536"/>
    </source>
</evidence>
<evidence type="ECO:0000256" key="5">
    <source>
        <dbReference type="ARBA" id="ARBA00023180"/>
    </source>
</evidence>
<dbReference type="EMBL" id="WJQU01000003">
    <property type="protein sequence ID" value="KAJ6637352.1"/>
    <property type="molecule type" value="Genomic_DNA"/>
</dbReference>
<evidence type="ECO:0000259" key="8">
    <source>
        <dbReference type="PROSITE" id="PS50026"/>
    </source>
</evidence>
<dbReference type="InterPro" id="IPR000742">
    <property type="entry name" value="EGF"/>
</dbReference>
<comment type="caution">
    <text evidence="9">The sequence shown here is derived from an EMBL/GenBank/DDBJ whole genome shotgun (WGS) entry which is preliminary data.</text>
</comment>
<dbReference type="InterPro" id="IPR035914">
    <property type="entry name" value="Sperma_CUB_dom_sf"/>
</dbReference>
<feature type="domain" description="EGF-like" evidence="8">
    <location>
        <begin position="50"/>
        <end position="86"/>
    </location>
</feature>
<dbReference type="PROSITE" id="PS01180">
    <property type="entry name" value="CUB"/>
    <property type="match status" value="3"/>
</dbReference>
<evidence type="ECO:0000313" key="10">
    <source>
        <dbReference type="Proteomes" id="UP001151699"/>
    </source>
</evidence>
<name>A0A9Q0RYG5_9DIPT</name>
<reference evidence="9" key="1">
    <citation type="submission" date="2022-07" db="EMBL/GenBank/DDBJ databases">
        <authorList>
            <person name="Trinca V."/>
            <person name="Uliana J.V.C."/>
            <person name="Torres T.T."/>
            <person name="Ward R.J."/>
            <person name="Monesi N."/>
        </authorList>
    </citation>
    <scope>NUCLEOTIDE SEQUENCE</scope>
    <source>
        <strain evidence="9">HSMRA1968</strain>
        <tissue evidence="9">Whole embryos</tissue>
    </source>
</reference>
<gene>
    <name evidence="9" type="primary">TLL1</name>
    <name evidence="9" type="ORF">Bhyg_10082</name>
</gene>
<feature type="domain" description="CUB" evidence="7">
    <location>
        <begin position="1"/>
        <end position="50"/>
    </location>
</feature>
<dbReference type="SUPFAM" id="SSF57196">
    <property type="entry name" value="EGF/Laminin"/>
    <property type="match status" value="1"/>
</dbReference>
<proteinExistence type="predicted"/>
<dbReference type="CDD" id="cd00041">
    <property type="entry name" value="CUB"/>
    <property type="match status" value="3"/>
</dbReference>
<feature type="non-terminal residue" evidence="9">
    <location>
        <position position="373"/>
    </location>
</feature>
<dbReference type="FunFam" id="2.10.25.10:FF:000240">
    <property type="entry name" value="Vitamin K-dependent protein S"/>
    <property type="match status" value="1"/>
</dbReference>
<evidence type="ECO:0000256" key="3">
    <source>
        <dbReference type="ARBA" id="ARBA00022737"/>
    </source>
</evidence>
<dbReference type="PROSITE" id="PS01187">
    <property type="entry name" value="EGF_CA"/>
    <property type="match status" value="1"/>
</dbReference>
<dbReference type="SMART" id="SM00181">
    <property type="entry name" value="EGF"/>
    <property type="match status" value="1"/>
</dbReference>
<evidence type="ECO:0000313" key="9">
    <source>
        <dbReference type="EMBL" id="KAJ6637352.1"/>
    </source>
</evidence>
<dbReference type="PROSITE" id="PS50026">
    <property type="entry name" value="EGF_3"/>
    <property type="match status" value="1"/>
</dbReference>
<dbReference type="CDD" id="cd00054">
    <property type="entry name" value="EGF_CA"/>
    <property type="match status" value="1"/>
</dbReference>
<evidence type="ECO:0000256" key="4">
    <source>
        <dbReference type="ARBA" id="ARBA00023157"/>
    </source>
</evidence>
<dbReference type="SMART" id="SM00042">
    <property type="entry name" value="CUB"/>
    <property type="match status" value="2"/>
</dbReference>
<dbReference type="FunFam" id="2.60.120.290:FF:000004">
    <property type="entry name" value="Metalloendopeptidase"/>
    <property type="match status" value="1"/>
</dbReference>
<evidence type="ECO:0000259" key="7">
    <source>
        <dbReference type="PROSITE" id="PS01180"/>
    </source>
</evidence>
<dbReference type="FunFam" id="2.60.120.290:FF:000005">
    <property type="entry name" value="Procollagen C-endopeptidase enhancer 1"/>
    <property type="match status" value="1"/>
</dbReference>
<evidence type="ECO:0000256" key="2">
    <source>
        <dbReference type="ARBA" id="ARBA00022729"/>
    </source>
</evidence>
<dbReference type="GO" id="GO:0005509">
    <property type="term" value="F:calcium ion binding"/>
    <property type="evidence" value="ECO:0007669"/>
    <property type="project" value="InterPro"/>
</dbReference>
<dbReference type="Proteomes" id="UP001151699">
    <property type="component" value="Chromosome X"/>
</dbReference>
<keyword evidence="3" id="KW-0677">Repeat</keyword>
<organism evidence="9 10">
    <name type="scientific">Pseudolycoriella hygida</name>
    <dbReference type="NCBI Taxonomy" id="35572"/>
    <lineage>
        <taxon>Eukaryota</taxon>
        <taxon>Metazoa</taxon>
        <taxon>Ecdysozoa</taxon>
        <taxon>Arthropoda</taxon>
        <taxon>Hexapoda</taxon>
        <taxon>Insecta</taxon>
        <taxon>Pterygota</taxon>
        <taxon>Neoptera</taxon>
        <taxon>Endopterygota</taxon>
        <taxon>Diptera</taxon>
        <taxon>Nematocera</taxon>
        <taxon>Sciaroidea</taxon>
        <taxon>Sciaridae</taxon>
        <taxon>Pseudolycoriella</taxon>
    </lineage>
</organism>
<keyword evidence="5" id="KW-0325">Glycoprotein</keyword>
<evidence type="ECO:0000256" key="6">
    <source>
        <dbReference type="PROSITE-ProRule" id="PRU00076"/>
    </source>
</evidence>
<dbReference type="InterPro" id="IPR001881">
    <property type="entry name" value="EGF-like_Ca-bd_dom"/>
</dbReference>
<keyword evidence="10" id="KW-1185">Reference proteome</keyword>
<dbReference type="SMART" id="SM00179">
    <property type="entry name" value="EGF_CA"/>
    <property type="match status" value="1"/>
</dbReference>
<dbReference type="PROSITE" id="PS00010">
    <property type="entry name" value="ASX_HYDROXYL"/>
    <property type="match status" value="1"/>
</dbReference>
<dbReference type="PANTHER" id="PTHR24251">
    <property type="entry name" value="OVOCHYMASE-RELATED"/>
    <property type="match status" value="1"/>
</dbReference>
<dbReference type="Pfam" id="PF14670">
    <property type="entry name" value="FXa_inhibition"/>
    <property type="match status" value="1"/>
</dbReference>
<keyword evidence="4" id="KW-1015">Disulfide bond</keyword>
<comment type="caution">
    <text evidence="6">Lacks conserved residue(s) required for the propagation of feature annotation.</text>
</comment>
<sequence length="373" mass="41968">LDEDNLKKHGIFCGSRILPLVTSEGNAMRIEFRSDNTIQKSGFAAVFFTDIDECAVNNGGCMHECRNTVGSYICSCHNGYVLHDNELDCKEGGCKYEITAPHGQIYSPNYPDYYPPKKDCIWHFSTTPGHRIRLTFTVFEMEPHQECAYDHIAIYNGDSADSFTLGRFCGYKLPHPISASSNEMFMVFKSDVSVQRGGFAATHSTACGGHLTATSRVKHFYSHAKFGGFDYDNNADCDWAIEAEPGRNVQLTFLTFDIEDEKTCSYDYVEVFSGLDDYSGPLYGRYCGSTKPPDIISINEALLVRFRTDGTMVFKGFSASYVSVDPFEGSEEMNSEDSEMVTPFPGYLKSIYVAKLDNEEDEDDYNEYDNYNK</sequence>
<keyword evidence="2" id="KW-0732">Signal</keyword>
<dbReference type="Gene3D" id="2.60.120.290">
    <property type="entry name" value="Spermadhesin, CUB domain"/>
    <property type="match status" value="3"/>
</dbReference>
<dbReference type="InterPro" id="IPR000152">
    <property type="entry name" value="EGF-type_Asp/Asn_hydroxyl_site"/>
</dbReference>
<dbReference type="SUPFAM" id="SSF49854">
    <property type="entry name" value="Spermadhesin, CUB domain"/>
    <property type="match status" value="3"/>
</dbReference>
<protein>
    <submittedName>
        <fullName evidence="9">Tolloid-like protein 1</fullName>
    </submittedName>
</protein>
<accession>A0A9Q0RYG5</accession>
<feature type="domain" description="CUB" evidence="7">
    <location>
        <begin position="207"/>
        <end position="324"/>
    </location>
</feature>
<dbReference type="PANTHER" id="PTHR24251:SF37">
    <property type="entry name" value="CUB DOMAIN-CONTAINING PROTEIN"/>
    <property type="match status" value="1"/>
</dbReference>
<dbReference type="OrthoDB" id="431034at2759"/>
<dbReference type="AlphaFoldDB" id="A0A9Q0RYG5"/>
<keyword evidence="1 6" id="KW-0245">EGF-like domain</keyword>
<feature type="non-terminal residue" evidence="9">
    <location>
        <position position="1"/>
    </location>
</feature>
<dbReference type="InterPro" id="IPR000859">
    <property type="entry name" value="CUB_dom"/>
</dbReference>
<dbReference type="Gene3D" id="2.10.25.10">
    <property type="entry name" value="Laminin"/>
    <property type="match status" value="1"/>
</dbReference>